<dbReference type="InterPro" id="IPR000032">
    <property type="entry name" value="HPr-like"/>
</dbReference>
<evidence type="ECO:0000256" key="1">
    <source>
        <dbReference type="ARBA" id="ARBA00004496"/>
    </source>
</evidence>
<dbReference type="Gene3D" id="3.30.1340.10">
    <property type="entry name" value="HPr-like"/>
    <property type="match status" value="1"/>
</dbReference>
<dbReference type="PANTHER" id="PTHR33705">
    <property type="entry name" value="PHOSPHOCARRIER PROTEIN HPR"/>
    <property type="match status" value="1"/>
</dbReference>
<evidence type="ECO:0000259" key="4">
    <source>
        <dbReference type="PROSITE" id="PS51350"/>
    </source>
</evidence>
<gene>
    <name evidence="5" type="ORF">SAMN05421663_1157</name>
</gene>
<dbReference type="InterPro" id="IPR050399">
    <property type="entry name" value="HPr"/>
</dbReference>
<dbReference type="OrthoDB" id="2896805at2"/>
<dbReference type="AlphaFoldDB" id="A0A1G6W530"/>
<dbReference type="EMBL" id="FMZB01000015">
    <property type="protein sequence ID" value="SDD61040.1"/>
    <property type="molecule type" value="Genomic_DNA"/>
</dbReference>
<dbReference type="Proteomes" id="UP000198666">
    <property type="component" value="Unassembled WGS sequence"/>
</dbReference>
<proteinExistence type="predicted"/>
<evidence type="ECO:0000313" key="5">
    <source>
        <dbReference type="EMBL" id="SDD61040.1"/>
    </source>
</evidence>
<dbReference type="InterPro" id="IPR035895">
    <property type="entry name" value="HPr-like_sf"/>
</dbReference>
<dbReference type="STRING" id="361279.SAMN05421663_1157"/>
<dbReference type="PROSITE" id="PS51350">
    <property type="entry name" value="PTS_HPR_DOM"/>
    <property type="match status" value="1"/>
</dbReference>
<evidence type="ECO:0000256" key="2">
    <source>
        <dbReference type="ARBA" id="ARBA00022490"/>
    </source>
</evidence>
<dbReference type="SUPFAM" id="SSF55594">
    <property type="entry name" value="HPr-like"/>
    <property type="match status" value="1"/>
</dbReference>
<evidence type="ECO:0000256" key="3">
    <source>
        <dbReference type="ARBA" id="ARBA00022683"/>
    </source>
</evidence>
<comment type="subcellular location">
    <subcellularLocation>
        <location evidence="1">Cytoplasm</location>
    </subcellularLocation>
</comment>
<feature type="domain" description="HPr" evidence="4">
    <location>
        <begin position="1"/>
        <end position="100"/>
    </location>
</feature>
<protein>
    <submittedName>
        <fullName evidence="5">Phosphocarrier protein</fullName>
    </submittedName>
</protein>
<name>A0A1G6W530_9BACI</name>
<organism evidence="5 6">
    <name type="scientific">Terribacillus halophilus</name>
    <dbReference type="NCBI Taxonomy" id="361279"/>
    <lineage>
        <taxon>Bacteria</taxon>
        <taxon>Bacillati</taxon>
        <taxon>Bacillota</taxon>
        <taxon>Bacilli</taxon>
        <taxon>Bacillales</taxon>
        <taxon>Bacillaceae</taxon>
        <taxon>Terribacillus</taxon>
    </lineage>
</organism>
<evidence type="ECO:0000313" key="6">
    <source>
        <dbReference type="Proteomes" id="UP000198666"/>
    </source>
</evidence>
<keyword evidence="2" id="KW-0963">Cytoplasm</keyword>
<dbReference type="PANTHER" id="PTHR33705:SF2">
    <property type="entry name" value="PHOSPHOCARRIER PROTEIN NPR"/>
    <property type="match status" value="1"/>
</dbReference>
<sequence>MLEKNFYVTIETGFARYAAGLINVAGKFSSNIHIQCQGKSVELKNAPECIMQIMNLGIYTHSSFMIRADGTDEIQAIDAISDHFRMLDTRNGMVNLQYKE</sequence>
<keyword evidence="6" id="KW-1185">Reference proteome</keyword>
<keyword evidence="3" id="KW-0598">Phosphotransferase system</keyword>
<dbReference type="RefSeq" id="WP_093728616.1">
    <property type="nucleotide sequence ID" value="NZ_FMZB01000015.1"/>
</dbReference>
<accession>A0A1G6W530</accession>
<dbReference type="Pfam" id="PF00381">
    <property type="entry name" value="PTS-HPr"/>
    <property type="match status" value="1"/>
</dbReference>
<dbReference type="GO" id="GO:0005737">
    <property type="term" value="C:cytoplasm"/>
    <property type="evidence" value="ECO:0007669"/>
    <property type="project" value="UniProtKB-SubCell"/>
</dbReference>
<dbReference type="GO" id="GO:0009401">
    <property type="term" value="P:phosphoenolpyruvate-dependent sugar phosphotransferase system"/>
    <property type="evidence" value="ECO:0007669"/>
    <property type="project" value="UniProtKB-KW"/>
</dbReference>
<reference evidence="6" key="1">
    <citation type="submission" date="2016-10" db="EMBL/GenBank/DDBJ databases">
        <authorList>
            <person name="Varghese N."/>
            <person name="Submissions S."/>
        </authorList>
    </citation>
    <scope>NUCLEOTIDE SEQUENCE [LARGE SCALE GENOMIC DNA]</scope>
    <source>
        <strain evidence="6">DSM 21620</strain>
    </source>
</reference>